<dbReference type="GO" id="GO:0000155">
    <property type="term" value="F:phosphorelay sensor kinase activity"/>
    <property type="evidence" value="ECO:0007669"/>
    <property type="project" value="InterPro"/>
</dbReference>
<dbReference type="SUPFAM" id="SSF55874">
    <property type="entry name" value="ATPase domain of HSP90 chaperone/DNA topoisomerase II/histidine kinase"/>
    <property type="match status" value="1"/>
</dbReference>
<feature type="coiled-coil region" evidence="8">
    <location>
        <begin position="125"/>
        <end position="152"/>
    </location>
</feature>
<dbReference type="GO" id="GO:0005886">
    <property type="term" value="C:plasma membrane"/>
    <property type="evidence" value="ECO:0007669"/>
    <property type="project" value="TreeGrafter"/>
</dbReference>
<evidence type="ECO:0000256" key="8">
    <source>
        <dbReference type="SAM" id="Coils"/>
    </source>
</evidence>
<dbReference type="PANTHER" id="PTHR43047">
    <property type="entry name" value="TWO-COMPONENT HISTIDINE PROTEIN KINASE"/>
    <property type="match status" value="1"/>
</dbReference>
<dbReference type="PROSITE" id="PS50109">
    <property type="entry name" value="HIS_KIN"/>
    <property type="match status" value="1"/>
</dbReference>
<dbReference type="InterPro" id="IPR003661">
    <property type="entry name" value="HisK_dim/P_dom"/>
</dbReference>
<dbReference type="PROSITE" id="PS50110">
    <property type="entry name" value="RESPONSE_REGULATORY"/>
    <property type="match status" value="1"/>
</dbReference>
<dbReference type="SMART" id="SM00388">
    <property type="entry name" value="HisKA"/>
    <property type="match status" value="1"/>
</dbReference>
<dbReference type="InterPro" id="IPR036097">
    <property type="entry name" value="HisK_dim/P_sf"/>
</dbReference>
<evidence type="ECO:0000313" key="11">
    <source>
        <dbReference type="EMBL" id="MEG3438661.1"/>
    </source>
</evidence>
<dbReference type="Pfam" id="PF00072">
    <property type="entry name" value="Response_reg"/>
    <property type="match status" value="1"/>
</dbReference>
<dbReference type="InterPro" id="IPR011006">
    <property type="entry name" value="CheY-like_superfamily"/>
</dbReference>
<organism evidence="11 12">
    <name type="scientific">Pannus brasiliensis CCIBt3594</name>
    <dbReference type="NCBI Taxonomy" id="1427578"/>
    <lineage>
        <taxon>Bacteria</taxon>
        <taxon>Bacillati</taxon>
        <taxon>Cyanobacteriota</taxon>
        <taxon>Cyanophyceae</taxon>
        <taxon>Oscillatoriophycideae</taxon>
        <taxon>Chroococcales</taxon>
        <taxon>Microcystaceae</taxon>
        <taxon>Pannus</taxon>
    </lineage>
</organism>
<dbReference type="InterPro" id="IPR036890">
    <property type="entry name" value="HATPase_C_sf"/>
</dbReference>
<keyword evidence="5 11" id="KW-0418">Kinase</keyword>
<reference evidence="11 12" key="1">
    <citation type="submission" date="2024-01" db="EMBL/GenBank/DDBJ databases">
        <title>Genomic insights into the taxonomy and metabolism of the cyanobacterium Pannus brasiliensis CCIBt3594.</title>
        <authorList>
            <person name="Machado M."/>
            <person name="Botero N.B."/>
            <person name="Andreote A.P.D."/>
            <person name="Feitosa A.M.T."/>
            <person name="Popin R."/>
            <person name="Sivonen K."/>
            <person name="Fiore M.F."/>
        </authorList>
    </citation>
    <scope>NUCLEOTIDE SEQUENCE [LARGE SCALE GENOMIC DNA]</scope>
    <source>
        <strain evidence="11 12">CCIBt3594</strain>
    </source>
</reference>
<dbReference type="Pfam" id="PF00512">
    <property type="entry name" value="HisKA"/>
    <property type="match status" value="1"/>
</dbReference>
<dbReference type="PANTHER" id="PTHR43047:SF72">
    <property type="entry name" value="OSMOSENSING HISTIDINE PROTEIN KINASE SLN1"/>
    <property type="match status" value="1"/>
</dbReference>
<dbReference type="Gene3D" id="3.40.50.2300">
    <property type="match status" value="1"/>
</dbReference>
<evidence type="ECO:0000256" key="5">
    <source>
        <dbReference type="ARBA" id="ARBA00022777"/>
    </source>
</evidence>
<accession>A0AAW9QWY3</accession>
<feature type="domain" description="Response regulatory" evidence="10">
    <location>
        <begin position="6"/>
        <end position="122"/>
    </location>
</feature>
<dbReference type="InterPro" id="IPR005467">
    <property type="entry name" value="His_kinase_dom"/>
</dbReference>
<keyword evidence="12" id="KW-1185">Reference proteome</keyword>
<sequence>MQERLKILIVDDDEVDRMAVRRALKTAGVKIDISEAENYREAIDLLLEKDFDCAFIDYRLPDKDGLALVREIREHGVKIPLIVLTGQGDEQIAVNLMRAGASDYLSKSHVDPLRLTKALQDALRVYQSQREVEIANAQKEELARQREDFVSRMTHDLRTPLVAANRMLGLFQEGLYGEIPQDMNKAIHVIIRSNQNLLEMVNNLLEVYCHESGEKTLTFSGVNLWEIIEEVRQELAPLAEDKGIELSLNGSETGRLQVVGDRLELRRVFTNLIGNAIKFTDFGYVRVNCQPATDSDPMITIDIEDTGSGIPEDELPQLFERFRHGKHRRSTSGLGLYLSRRIIDAHQGSISVTSEIDKGSVFRIRLPARSA</sequence>
<keyword evidence="4" id="KW-0808">Transferase</keyword>
<dbReference type="AlphaFoldDB" id="A0AAW9QWY3"/>
<dbReference type="CDD" id="cd00156">
    <property type="entry name" value="REC"/>
    <property type="match status" value="1"/>
</dbReference>
<keyword evidence="8" id="KW-0175">Coiled coil</keyword>
<dbReference type="Gene3D" id="1.10.287.130">
    <property type="match status" value="1"/>
</dbReference>
<feature type="modified residue" description="4-aspartylphosphate" evidence="7">
    <location>
        <position position="57"/>
    </location>
</feature>
<dbReference type="SMART" id="SM00387">
    <property type="entry name" value="HATPase_c"/>
    <property type="match status" value="1"/>
</dbReference>
<gene>
    <name evidence="11" type="ORF">V0288_16125</name>
</gene>
<dbReference type="InterPro" id="IPR001789">
    <property type="entry name" value="Sig_transdc_resp-reg_receiver"/>
</dbReference>
<dbReference type="Gene3D" id="3.30.565.10">
    <property type="entry name" value="Histidine kinase-like ATPase, C-terminal domain"/>
    <property type="match status" value="1"/>
</dbReference>
<dbReference type="FunFam" id="3.30.565.10:FF:000006">
    <property type="entry name" value="Sensor histidine kinase WalK"/>
    <property type="match status" value="1"/>
</dbReference>
<dbReference type="SUPFAM" id="SSF47384">
    <property type="entry name" value="Homodimeric domain of signal transducing histidine kinase"/>
    <property type="match status" value="1"/>
</dbReference>
<dbReference type="InterPro" id="IPR004358">
    <property type="entry name" value="Sig_transdc_His_kin-like_C"/>
</dbReference>
<proteinExistence type="predicted"/>
<evidence type="ECO:0000259" key="9">
    <source>
        <dbReference type="PROSITE" id="PS50109"/>
    </source>
</evidence>
<dbReference type="SMART" id="SM00448">
    <property type="entry name" value="REC"/>
    <property type="match status" value="1"/>
</dbReference>
<comment type="catalytic activity">
    <reaction evidence="1">
        <text>ATP + protein L-histidine = ADP + protein N-phospho-L-histidine.</text>
        <dbReference type="EC" id="2.7.13.3"/>
    </reaction>
</comment>
<feature type="domain" description="Histidine kinase" evidence="9">
    <location>
        <begin position="152"/>
        <end position="370"/>
    </location>
</feature>
<dbReference type="CDD" id="cd00082">
    <property type="entry name" value="HisKA"/>
    <property type="match status" value="1"/>
</dbReference>
<dbReference type="EMBL" id="JBAFSM010000032">
    <property type="protein sequence ID" value="MEG3438661.1"/>
    <property type="molecule type" value="Genomic_DNA"/>
</dbReference>
<dbReference type="SUPFAM" id="SSF52172">
    <property type="entry name" value="CheY-like"/>
    <property type="match status" value="1"/>
</dbReference>
<dbReference type="InterPro" id="IPR003594">
    <property type="entry name" value="HATPase_dom"/>
</dbReference>
<name>A0AAW9QWY3_9CHRO</name>
<dbReference type="Proteomes" id="UP001328733">
    <property type="component" value="Unassembled WGS sequence"/>
</dbReference>
<dbReference type="PRINTS" id="PR00344">
    <property type="entry name" value="BCTRLSENSOR"/>
</dbReference>
<protein>
    <recommendedName>
        <fullName evidence="2">histidine kinase</fullName>
        <ecNumber evidence="2">2.7.13.3</ecNumber>
    </recommendedName>
</protein>
<dbReference type="RefSeq" id="WP_332866144.1">
    <property type="nucleotide sequence ID" value="NZ_JBAFSM010000032.1"/>
</dbReference>
<dbReference type="GO" id="GO:0009927">
    <property type="term" value="F:histidine phosphotransfer kinase activity"/>
    <property type="evidence" value="ECO:0007669"/>
    <property type="project" value="TreeGrafter"/>
</dbReference>
<evidence type="ECO:0000256" key="7">
    <source>
        <dbReference type="PROSITE-ProRule" id="PRU00169"/>
    </source>
</evidence>
<evidence type="ECO:0000256" key="6">
    <source>
        <dbReference type="ARBA" id="ARBA00023012"/>
    </source>
</evidence>
<comment type="caution">
    <text evidence="11">The sequence shown here is derived from an EMBL/GenBank/DDBJ whole genome shotgun (WGS) entry which is preliminary data.</text>
</comment>
<evidence type="ECO:0000256" key="1">
    <source>
        <dbReference type="ARBA" id="ARBA00000085"/>
    </source>
</evidence>
<evidence type="ECO:0000256" key="2">
    <source>
        <dbReference type="ARBA" id="ARBA00012438"/>
    </source>
</evidence>
<evidence type="ECO:0000313" key="12">
    <source>
        <dbReference type="Proteomes" id="UP001328733"/>
    </source>
</evidence>
<evidence type="ECO:0000256" key="3">
    <source>
        <dbReference type="ARBA" id="ARBA00022553"/>
    </source>
</evidence>
<dbReference type="EC" id="2.7.13.3" evidence="2"/>
<keyword evidence="6" id="KW-0902">Two-component regulatory system</keyword>
<keyword evidence="3 7" id="KW-0597">Phosphoprotein</keyword>
<evidence type="ECO:0000256" key="4">
    <source>
        <dbReference type="ARBA" id="ARBA00022679"/>
    </source>
</evidence>
<dbReference type="Pfam" id="PF02518">
    <property type="entry name" value="HATPase_c"/>
    <property type="match status" value="1"/>
</dbReference>
<evidence type="ECO:0000259" key="10">
    <source>
        <dbReference type="PROSITE" id="PS50110"/>
    </source>
</evidence>